<reference evidence="8 9" key="1">
    <citation type="submission" date="2015-10" db="EMBL/GenBank/DDBJ databases">
        <title>Draft genome sequence of Streptomyces curacoi DSM 40107, type strain for the species Streptomyces curacoi.</title>
        <authorList>
            <person name="Ruckert C."/>
            <person name="Winkler A."/>
            <person name="Kalinowski J."/>
            <person name="Kampfer P."/>
            <person name="Glaeser S."/>
        </authorList>
    </citation>
    <scope>NUCLEOTIDE SEQUENCE [LARGE SCALE GENOMIC DNA]</scope>
    <source>
        <strain evidence="8 9">DSM 40107</strain>
    </source>
</reference>
<dbReference type="Proteomes" id="UP000054024">
    <property type="component" value="Unassembled WGS sequence"/>
</dbReference>
<dbReference type="InterPro" id="IPR015590">
    <property type="entry name" value="Aldehyde_DH_dom"/>
</dbReference>
<dbReference type="PROSITE" id="PS00070">
    <property type="entry name" value="ALDEHYDE_DEHYDR_CYS"/>
    <property type="match status" value="1"/>
</dbReference>
<dbReference type="SUPFAM" id="SSF53720">
    <property type="entry name" value="ALDH-like"/>
    <property type="match status" value="1"/>
</dbReference>
<dbReference type="PROSITE" id="PS00687">
    <property type="entry name" value="ALDEHYDE_DEHYDR_GLU"/>
    <property type="match status" value="1"/>
</dbReference>
<dbReference type="EMBL" id="LMWJ01000007">
    <property type="protein sequence ID" value="KUM78452.1"/>
    <property type="molecule type" value="Genomic_DNA"/>
</dbReference>
<proteinExistence type="inferred from homology"/>
<dbReference type="PANTHER" id="PTHR42804">
    <property type="entry name" value="ALDEHYDE DEHYDROGENASE"/>
    <property type="match status" value="1"/>
</dbReference>
<dbReference type="FunFam" id="3.40.605.10:FF:000007">
    <property type="entry name" value="NAD/NADP-dependent betaine aldehyde dehydrogenase"/>
    <property type="match status" value="1"/>
</dbReference>
<protein>
    <recommendedName>
        <fullName evidence="3">aldehyde dehydrogenase (NAD(+))</fullName>
        <ecNumber evidence="3">1.2.1.3</ecNumber>
    </recommendedName>
</protein>
<evidence type="ECO:0000256" key="6">
    <source>
        <dbReference type="RuleBase" id="RU003345"/>
    </source>
</evidence>
<evidence type="ECO:0000313" key="8">
    <source>
        <dbReference type="EMBL" id="KUM78452.1"/>
    </source>
</evidence>
<dbReference type="InterPro" id="IPR016160">
    <property type="entry name" value="Ald_DH_CS_CYS"/>
</dbReference>
<name>A0A124H4N2_9ACTN</name>
<dbReference type="OrthoDB" id="6882680at2"/>
<keyword evidence="2 6" id="KW-0560">Oxidoreductase</keyword>
<dbReference type="InterPro" id="IPR016162">
    <property type="entry name" value="Ald_DH_N"/>
</dbReference>
<accession>A0A124H4N2</accession>
<evidence type="ECO:0000256" key="2">
    <source>
        <dbReference type="ARBA" id="ARBA00023002"/>
    </source>
</evidence>
<comment type="catalytic activity">
    <reaction evidence="4">
        <text>an aldehyde + NAD(+) + H2O = a carboxylate + NADH + 2 H(+)</text>
        <dbReference type="Rhea" id="RHEA:16185"/>
        <dbReference type="ChEBI" id="CHEBI:15377"/>
        <dbReference type="ChEBI" id="CHEBI:15378"/>
        <dbReference type="ChEBI" id="CHEBI:17478"/>
        <dbReference type="ChEBI" id="CHEBI:29067"/>
        <dbReference type="ChEBI" id="CHEBI:57540"/>
        <dbReference type="ChEBI" id="CHEBI:57945"/>
        <dbReference type="EC" id="1.2.1.3"/>
    </reaction>
</comment>
<dbReference type="InterPro" id="IPR016161">
    <property type="entry name" value="Ald_DH/histidinol_DH"/>
</dbReference>
<dbReference type="PANTHER" id="PTHR42804:SF1">
    <property type="entry name" value="ALDEHYDE DEHYDROGENASE-RELATED"/>
    <property type="match status" value="1"/>
</dbReference>
<gene>
    <name evidence="8" type="ORF">AQI70_13370</name>
</gene>
<dbReference type="AlphaFoldDB" id="A0A124H4N2"/>
<evidence type="ECO:0000256" key="3">
    <source>
        <dbReference type="ARBA" id="ARBA00024226"/>
    </source>
</evidence>
<dbReference type="GO" id="GO:0004029">
    <property type="term" value="F:aldehyde dehydrogenase (NAD+) activity"/>
    <property type="evidence" value="ECO:0007669"/>
    <property type="project" value="UniProtKB-EC"/>
</dbReference>
<dbReference type="STRING" id="146536.AQI70_13370"/>
<dbReference type="InterPro" id="IPR029510">
    <property type="entry name" value="Ald_DH_CS_GLU"/>
</dbReference>
<evidence type="ECO:0000256" key="4">
    <source>
        <dbReference type="ARBA" id="ARBA00049194"/>
    </source>
</evidence>
<dbReference type="RefSeq" id="WP_062148096.1">
    <property type="nucleotide sequence ID" value="NZ_KQ947986.1"/>
</dbReference>
<evidence type="ECO:0000259" key="7">
    <source>
        <dbReference type="Pfam" id="PF00171"/>
    </source>
</evidence>
<evidence type="ECO:0000313" key="9">
    <source>
        <dbReference type="Proteomes" id="UP000054024"/>
    </source>
</evidence>
<sequence>MPAYDRIYLNGAWTPSHNPARLTVVDPATEQPLARVPAGTARDADAAVTAARAAFGPWSRTGVAERAGYLRAIAAELTRRAGDLAQLITQDVGCPIAFSRAVQVTLPVNSFLQAAQTALAYPFEQRQGPSLVVREPYGVVAAITPWNFPLHQVAAKVAYALAAGNTVVLKPSELAPLSVWHLTDIIDFVGLPPGVFNLVSGTGPDVGEALAAHPEVDVVSFTGSTRAGRRVASMAAETIKKVTLELGGKSPAVMLPDADPARVVPAVLAASFLNNGQTCSALTRLIVPRSVLGETEELARHCAREWVPADPGHEQTRLGPLISSAQRHQVRTHIRNALASGAKLVTGGEAPPPEPSRGFFVRPTILSRVTSDMAIHHQEVFGPVLAIETYETQAEAVRIANNTNYGLAAAVWSADEDRALAVARELRAGQIQVNGSAFDPNAPFGGYKQSGNGREGGRAGLEELLETKAIQL</sequence>
<organism evidence="8 9">
    <name type="scientific">Streptomyces curacoi</name>
    <dbReference type="NCBI Taxonomy" id="146536"/>
    <lineage>
        <taxon>Bacteria</taxon>
        <taxon>Bacillati</taxon>
        <taxon>Actinomycetota</taxon>
        <taxon>Actinomycetes</taxon>
        <taxon>Kitasatosporales</taxon>
        <taxon>Streptomycetaceae</taxon>
        <taxon>Streptomyces</taxon>
    </lineage>
</organism>
<dbReference type="Pfam" id="PF00171">
    <property type="entry name" value="Aldedh"/>
    <property type="match status" value="1"/>
</dbReference>
<dbReference type="InterPro" id="IPR016163">
    <property type="entry name" value="Ald_DH_C"/>
</dbReference>
<feature type="domain" description="Aldehyde dehydrogenase" evidence="7">
    <location>
        <begin position="13"/>
        <end position="470"/>
    </location>
</feature>
<dbReference type="EC" id="1.2.1.3" evidence="3"/>
<evidence type="ECO:0000256" key="5">
    <source>
        <dbReference type="PROSITE-ProRule" id="PRU10007"/>
    </source>
</evidence>
<keyword evidence="9" id="KW-1185">Reference proteome</keyword>
<feature type="active site" evidence="5">
    <location>
        <position position="245"/>
    </location>
</feature>
<comment type="caution">
    <text evidence="8">The sequence shown here is derived from an EMBL/GenBank/DDBJ whole genome shotgun (WGS) entry which is preliminary data.</text>
</comment>
<dbReference type="CDD" id="cd07138">
    <property type="entry name" value="ALDH_CddD_SSP0762"/>
    <property type="match status" value="1"/>
</dbReference>
<comment type="similarity">
    <text evidence="1 6">Belongs to the aldehyde dehydrogenase family.</text>
</comment>
<dbReference type="Gene3D" id="3.40.309.10">
    <property type="entry name" value="Aldehyde Dehydrogenase, Chain A, domain 2"/>
    <property type="match status" value="1"/>
</dbReference>
<evidence type="ECO:0000256" key="1">
    <source>
        <dbReference type="ARBA" id="ARBA00009986"/>
    </source>
</evidence>
<dbReference type="Gene3D" id="3.40.605.10">
    <property type="entry name" value="Aldehyde Dehydrogenase, Chain A, domain 1"/>
    <property type="match status" value="1"/>
</dbReference>